<name>A0A9Q1HXA6_CONCO</name>
<evidence type="ECO:0000313" key="2">
    <source>
        <dbReference type="EMBL" id="KAJ8269813.1"/>
    </source>
</evidence>
<evidence type="ECO:0000256" key="1">
    <source>
        <dbReference type="SAM" id="MobiDB-lite"/>
    </source>
</evidence>
<dbReference type="Proteomes" id="UP001152803">
    <property type="component" value="Unassembled WGS sequence"/>
</dbReference>
<keyword evidence="3" id="KW-1185">Reference proteome</keyword>
<dbReference type="EMBL" id="JAFJMO010000008">
    <property type="protein sequence ID" value="KAJ8269813.1"/>
    <property type="molecule type" value="Genomic_DNA"/>
</dbReference>
<proteinExistence type="predicted"/>
<dbReference type="AlphaFoldDB" id="A0A9Q1HXA6"/>
<gene>
    <name evidence="2" type="ORF">COCON_G00124200</name>
</gene>
<accession>A0A9Q1HXA6</accession>
<organism evidence="2 3">
    <name type="scientific">Conger conger</name>
    <name type="common">Conger eel</name>
    <name type="synonym">Muraena conger</name>
    <dbReference type="NCBI Taxonomy" id="82655"/>
    <lineage>
        <taxon>Eukaryota</taxon>
        <taxon>Metazoa</taxon>
        <taxon>Chordata</taxon>
        <taxon>Craniata</taxon>
        <taxon>Vertebrata</taxon>
        <taxon>Euteleostomi</taxon>
        <taxon>Actinopterygii</taxon>
        <taxon>Neopterygii</taxon>
        <taxon>Teleostei</taxon>
        <taxon>Anguilliformes</taxon>
        <taxon>Congridae</taxon>
        <taxon>Conger</taxon>
    </lineage>
</organism>
<protein>
    <submittedName>
        <fullName evidence="2">Uncharacterized protein</fullName>
    </submittedName>
</protein>
<feature type="compositionally biased region" description="Pro residues" evidence="1">
    <location>
        <begin position="61"/>
        <end position="71"/>
    </location>
</feature>
<sequence>MHCDLQAHRGLPQNDLCIAPHRRLGRLLYGGVWGMNRSSPEGSCRENGQQSSKAHSSSQIPGPPSAGPSPPGTRFCSGRSGEMDQEDGRSSHQLSKDTLC</sequence>
<evidence type="ECO:0000313" key="3">
    <source>
        <dbReference type="Proteomes" id="UP001152803"/>
    </source>
</evidence>
<reference evidence="2" key="1">
    <citation type="journal article" date="2023" name="Science">
        <title>Genome structures resolve the early diversification of teleost fishes.</title>
        <authorList>
            <person name="Parey E."/>
            <person name="Louis A."/>
            <person name="Montfort J."/>
            <person name="Bouchez O."/>
            <person name="Roques C."/>
            <person name="Iampietro C."/>
            <person name="Lluch J."/>
            <person name="Castinel A."/>
            <person name="Donnadieu C."/>
            <person name="Desvignes T."/>
            <person name="Floi Bucao C."/>
            <person name="Jouanno E."/>
            <person name="Wen M."/>
            <person name="Mejri S."/>
            <person name="Dirks R."/>
            <person name="Jansen H."/>
            <person name="Henkel C."/>
            <person name="Chen W.J."/>
            <person name="Zahm M."/>
            <person name="Cabau C."/>
            <person name="Klopp C."/>
            <person name="Thompson A.W."/>
            <person name="Robinson-Rechavi M."/>
            <person name="Braasch I."/>
            <person name="Lecointre G."/>
            <person name="Bobe J."/>
            <person name="Postlethwait J.H."/>
            <person name="Berthelot C."/>
            <person name="Roest Crollius H."/>
            <person name="Guiguen Y."/>
        </authorList>
    </citation>
    <scope>NUCLEOTIDE SEQUENCE</scope>
    <source>
        <strain evidence="2">Concon-B</strain>
    </source>
</reference>
<feature type="compositionally biased region" description="Polar residues" evidence="1">
    <location>
        <begin position="38"/>
        <end position="55"/>
    </location>
</feature>
<feature type="region of interest" description="Disordered" evidence="1">
    <location>
        <begin position="38"/>
        <end position="100"/>
    </location>
</feature>
<comment type="caution">
    <text evidence="2">The sequence shown here is derived from an EMBL/GenBank/DDBJ whole genome shotgun (WGS) entry which is preliminary data.</text>
</comment>